<feature type="transmembrane region" description="Helical" evidence="1">
    <location>
        <begin position="63"/>
        <end position="82"/>
    </location>
</feature>
<dbReference type="EMBL" id="NFZX01000022">
    <property type="protein sequence ID" value="RFA34490.1"/>
    <property type="molecule type" value="Genomic_DNA"/>
</dbReference>
<keyword evidence="1" id="KW-0812">Transmembrane</keyword>
<keyword evidence="1" id="KW-0472">Membrane</keyword>
<keyword evidence="1" id="KW-1133">Transmembrane helix</keyword>
<protein>
    <submittedName>
        <fullName evidence="2">Uncharacterized protein</fullName>
    </submittedName>
</protein>
<accession>A0A3E0WNE7</accession>
<feature type="transmembrane region" description="Helical" evidence="1">
    <location>
        <begin position="6"/>
        <end position="24"/>
    </location>
</feature>
<comment type="caution">
    <text evidence="2">The sequence shown here is derived from an EMBL/GenBank/DDBJ whole genome shotgun (WGS) entry which is preliminary data.</text>
</comment>
<name>A0A3E0WNE7_9BACI</name>
<evidence type="ECO:0000313" key="3">
    <source>
        <dbReference type="Proteomes" id="UP000256488"/>
    </source>
</evidence>
<gene>
    <name evidence="2" type="ORF">CAI16_11300</name>
</gene>
<dbReference type="AlphaFoldDB" id="A0A3E0WNE7"/>
<evidence type="ECO:0000256" key="1">
    <source>
        <dbReference type="SAM" id="Phobius"/>
    </source>
</evidence>
<feature type="transmembrane region" description="Helical" evidence="1">
    <location>
        <begin position="36"/>
        <end position="57"/>
    </location>
</feature>
<reference evidence="2 3" key="1">
    <citation type="submission" date="2017-05" db="EMBL/GenBank/DDBJ databases">
        <title>Virgibacillus sp. AK90 isolated from a saltern of Kakinada, India.</title>
        <authorList>
            <person name="Gupta V."/>
            <person name="Sidhu C."/>
            <person name="Korpole S."/>
            <person name="Pinnaka A.K."/>
        </authorList>
    </citation>
    <scope>NUCLEOTIDE SEQUENCE [LARGE SCALE GENOMIC DNA]</scope>
    <source>
        <strain evidence="2 3">AK90</strain>
    </source>
</reference>
<organism evidence="2 3">
    <name type="scientific">Virgibacillus dokdonensis</name>
    <dbReference type="NCBI Taxonomy" id="302167"/>
    <lineage>
        <taxon>Bacteria</taxon>
        <taxon>Bacillati</taxon>
        <taxon>Bacillota</taxon>
        <taxon>Bacilli</taxon>
        <taxon>Bacillales</taxon>
        <taxon>Bacillaceae</taxon>
        <taxon>Virgibacillus</taxon>
    </lineage>
</organism>
<sequence>MTLFSDIMWGSLAIILIIAIYVTIKKRKRAGVKGIKSALTPICLFCISFVNIVAYFFDFFGLISFGFSVALLMLAAYFTKYLKVPAN</sequence>
<dbReference type="Proteomes" id="UP000256488">
    <property type="component" value="Unassembled WGS sequence"/>
</dbReference>
<evidence type="ECO:0000313" key="2">
    <source>
        <dbReference type="EMBL" id="RFA34490.1"/>
    </source>
</evidence>
<proteinExistence type="predicted"/>